<name>A0A0A9HDX5_ARUDO</name>
<reference evidence="2" key="2">
    <citation type="journal article" date="2015" name="Data Brief">
        <title>Shoot transcriptome of the giant reed, Arundo donax.</title>
        <authorList>
            <person name="Barrero R.A."/>
            <person name="Guerrero F.D."/>
            <person name="Moolhuijzen P."/>
            <person name="Goolsby J.A."/>
            <person name="Tidwell J."/>
            <person name="Bellgard S.E."/>
            <person name="Bellgard M.I."/>
        </authorList>
    </citation>
    <scope>NUCLEOTIDE SEQUENCE</scope>
    <source>
        <tissue evidence="2">Shoot tissue taken approximately 20 cm above the soil surface</tissue>
    </source>
</reference>
<keyword evidence="1" id="KW-1133">Transmembrane helix</keyword>
<protein>
    <submittedName>
        <fullName evidence="2">Uncharacterized protein</fullName>
    </submittedName>
</protein>
<evidence type="ECO:0000256" key="1">
    <source>
        <dbReference type="SAM" id="Phobius"/>
    </source>
</evidence>
<keyword evidence="1" id="KW-0812">Transmembrane</keyword>
<sequence>MITVHAYIYTLYVLWCECGHVVCLYLQIQHFDDDLLTRYTLLIKSIVRVVTLIVSLTLDKFCYPKNMRMLSIRLVDEYIF</sequence>
<evidence type="ECO:0000313" key="2">
    <source>
        <dbReference type="EMBL" id="JAE35390.1"/>
    </source>
</evidence>
<proteinExistence type="predicted"/>
<accession>A0A0A9HDX5</accession>
<dbReference type="AlphaFoldDB" id="A0A0A9HDX5"/>
<feature type="transmembrane region" description="Helical" evidence="1">
    <location>
        <begin position="7"/>
        <end position="27"/>
    </location>
</feature>
<feature type="transmembrane region" description="Helical" evidence="1">
    <location>
        <begin position="39"/>
        <end position="58"/>
    </location>
</feature>
<reference evidence="2" key="1">
    <citation type="submission" date="2014-09" db="EMBL/GenBank/DDBJ databases">
        <authorList>
            <person name="Magalhaes I.L.F."/>
            <person name="Oliveira U."/>
            <person name="Santos F.R."/>
            <person name="Vidigal T.H.D.A."/>
            <person name="Brescovit A.D."/>
            <person name="Santos A.J."/>
        </authorList>
    </citation>
    <scope>NUCLEOTIDE SEQUENCE</scope>
    <source>
        <tissue evidence="2">Shoot tissue taken approximately 20 cm above the soil surface</tissue>
    </source>
</reference>
<organism evidence="2">
    <name type="scientific">Arundo donax</name>
    <name type="common">Giant reed</name>
    <name type="synonym">Donax arundinaceus</name>
    <dbReference type="NCBI Taxonomy" id="35708"/>
    <lineage>
        <taxon>Eukaryota</taxon>
        <taxon>Viridiplantae</taxon>
        <taxon>Streptophyta</taxon>
        <taxon>Embryophyta</taxon>
        <taxon>Tracheophyta</taxon>
        <taxon>Spermatophyta</taxon>
        <taxon>Magnoliopsida</taxon>
        <taxon>Liliopsida</taxon>
        <taxon>Poales</taxon>
        <taxon>Poaceae</taxon>
        <taxon>PACMAD clade</taxon>
        <taxon>Arundinoideae</taxon>
        <taxon>Arundineae</taxon>
        <taxon>Arundo</taxon>
    </lineage>
</organism>
<dbReference type="EMBL" id="GBRH01162506">
    <property type="protein sequence ID" value="JAE35390.1"/>
    <property type="molecule type" value="Transcribed_RNA"/>
</dbReference>
<keyword evidence="1" id="KW-0472">Membrane</keyword>